<dbReference type="InterPro" id="IPR039422">
    <property type="entry name" value="MarR/SlyA-like"/>
</dbReference>
<evidence type="ECO:0000313" key="7">
    <source>
        <dbReference type="EMBL" id="ROZ64306.1"/>
    </source>
</evidence>
<protein>
    <submittedName>
        <fullName evidence="7">MarR family transcriptional regulator</fullName>
    </submittedName>
</protein>
<dbReference type="GO" id="GO:0006950">
    <property type="term" value="P:response to stress"/>
    <property type="evidence" value="ECO:0007669"/>
    <property type="project" value="TreeGrafter"/>
</dbReference>
<reference evidence="7 8" key="1">
    <citation type="submission" date="2018-10" db="EMBL/GenBank/DDBJ databases">
        <title>Kocuria sp. M5W7-7, whole genome shotgun sequence.</title>
        <authorList>
            <person name="Tuo L."/>
        </authorList>
    </citation>
    <scope>NUCLEOTIDE SEQUENCE [LARGE SCALE GENOMIC DNA]</scope>
    <source>
        <strain evidence="7 8">M5W7-7</strain>
    </source>
</reference>
<dbReference type="RefSeq" id="WP_123824405.1">
    <property type="nucleotide sequence ID" value="NZ_RKMF01000003.1"/>
</dbReference>
<evidence type="ECO:0000256" key="2">
    <source>
        <dbReference type="ARBA" id="ARBA00022490"/>
    </source>
</evidence>
<dbReference type="GO" id="GO:0003700">
    <property type="term" value="F:DNA-binding transcription factor activity"/>
    <property type="evidence" value="ECO:0007669"/>
    <property type="project" value="InterPro"/>
</dbReference>
<gene>
    <name evidence="7" type="ORF">EDL96_03335</name>
</gene>
<evidence type="ECO:0000259" key="6">
    <source>
        <dbReference type="PROSITE" id="PS50995"/>
    </source>
</evidence>
<dbReference type="EMBL" id="RKMF01000003">
    <property type="protein sequence ID" value="ROZ64306.1"/>
    <property type="molecule type" value="Genomic_DNA"/>
</dbReference>
<dbReference type="SUPFAM" id="SSF46785">
    <property type="entry name" value="Winged helix' DNA-binding domain"/>
    <property type="match status" value="1"/>
</dbReference>
<evidence type="ECO:0000256" key="5">
    <source>
        <dbReference type="ARBA" id="ARBA00023163"/>
    </source>
</evidence>
<feature type="domain" description="HTH marR-type" evidence="6">
    <location>
        <begin position="8"/>
        <end position="138"/>
    </location>
</feature>
<dbReference type="PRINTS" id="PR00598">
    <property type="entry name" value="HTHMARR"/>
</dbReference>
<name>A0A3N3ZS74_9MICC</name>
<evidence type="ECO:0000256" key="4">
    <source>
        <dbReference type="ARBA" id="ARBA00023125"/>
    </source>
</evidence>
<dbReference type="PROSITE" id="PS50995">
    <property type="entry name" value="HTH_MARR_2"/>
    <property type="match status" value="1"/>
</dbReference>
<dbReference type="InterPro" id="IPR000835">
    <property type="entry name" value="HTH_MarR-typ"/>
</dbReference>
<keyword evidence="5" id="KW-0804">Transcription</keyword>
<dbReference type="AlphaFoldDB" id="A0A3N3ZS74"/>
<dbReference type="GO" id="GO:0005737">
    <property type="term" value="C:cytoplasm"/>
    <property type="evidence" value="ECO:0007669"/>
    <property type="project" value="UniProtKB-SubCell"/>
</dbReference>
<organism evidence="7 8">
    <name type="scientific">Kocuria soli</name>
    <dbReference type="NCBI Taxonomy" id="2485125"/>
    <lineage>
        <taxon>Bacteria</taxon>
        <taxon>Bacillati</taxon>
        <taxon>Actinomycetota</taxon>
        <taxon>Actinomycetes</taxon>
        <taxon>Micrococcales</taxon>
        <taxon>Micrococcaceae</taxon>
        <taxon>Kocuria</taxon>
    </lineage>
</organism>
<evidence type="ECO:0000256" key="3">
    <source>
        <dbReference type="ARBA" id="ARBA00023015"/>
    </source>
</evidence>
<comment type="caution">
    <text evidence="7">The sequence shown here is derived from an EMBL/GenBank/DDBJ whole genome shotgun (WGS) entry which is preliminary data.</text>
</comment>
<dbReference type="PANTHER" id="PTHR33164:SF5">
    <property type="entry name" value="ORGANIC HYDROPEROXIDE RESISTANCE TRANSCRIPTIONAL REGULATOR"/>
    <property type="match status" value="1"/>
</dbReference>
<dbReference type="GO" id="GO:0003677">
    <property type="term" value="F:DNA binding"/>
    <property type="evidence" value="ECO:0007669"/>
    <property type="project" value="UniProtKB-KW"/>
</dbReference>
<comment type="subcellular location">
    <subcellularLocation>
        <location evidence="1">Cytoplasm</location>
    </subcellularLocation>
</comment>
<dbReference type="OrthoDB" id="9806864at2"/>
<dbReference type="InterPro" id="IPR036390">
    <property type="entry name" value="WH_DNA-bd_sf"/>
</dbReference>
<evidence type="ECO:0000313" key="8">
    <source>
        <dbReference type="Proteomes" id="UP000270616"/>
    </source>
</evidence>
<dbReference type="Proteomes" id="UP000270616">
    <property type="component" value="Unassembled WGS sequence"/>
</dbReference>
<keyword evidence="8" id="KW-1185">Reference proteome</keyword>
<dbReference type="InterPro" id="IPR055166">
    <property type="entry name" value="Transc_reg_Sar_Rot_HTH"/>
</dbReference>
<dbReference type="InterPro" id="IPR036388">
    <property type="entry name" value="WH-like_DNA-bd_sf"/>
</dbReference>
<sequence>MTKIAGLDDQLCFALHAASRTMTNAYRAGLPEIGLTYPQFITLVALWEQDGTTVSELGARLHLDSGTLSPLLKRLAGMGLIERRREAADERRVSIHLTPEGRALESRAAAIQRDIFQGIDITDSEAEALLSLAHRFTAAAESTTQTSR</sequence>
<dbReference type="PANTHER" id="PTHR33164">
    <property type="entry name" value="TRANSCRIPTIONAL REGULATOR, MARR FAMILY"/>
    <property type="match status" value="1"/>
</dbReference>
<keyword evidence="2" id="KW-0963">Cytoplasm</keyword>
<keyword evidence="4" id="KW-0238">DNA-binding</keyword>
<keyword evidence="3" id="KW-0805">Transcription regulation</keyword>
<accession>A0A3N3ZS74</accession>
<proteinExistence type="predicted"/>
<dbReference type="FunFam" id="1.10.10.10:FF:000163">
    <property type="entry name" value="MarR family transcriptional regulator"/>
    <property type="match status" value="1"/>
</dbReference>
<evidence type="ECO:0000256" key="1">
    <source>
        <dbReference type="ARBA" id="ARBA00004496"/>
    </source>
</evidence>
<dbReference type="SMART" id="SM00347">
    <property type="entry name" value="HTH_MARR"/>
    <property type="match status" value="1"/>
</dbReference>
<dbReference type="Pfam" id="PF22381">
    <property type="entry name" value="Staph_reg_Sar_Rot"/>
    <property type="match status" value="1"/>
</dbReference>
<dbReference type="Gene3D" id="1.10.10.10">
    <property type="entry name" value="Winged helix-like DNA-binding domain superfamily/Winged helix DNA-binding domain"/>
    <property type="match status" value="1"/>
</dbReference>